<dbReference type="SUPFAM" id="SSF52200">
    <property type="entry name" value="Toll/Interleukin receptor TIR domain"/>
    <property type="match status" value="1"/>
</dbReference>
<reference evidence="3 4" key="1">
    <citation type="journal article" date="2016" name="G3 (Bethesda)">
        <title>First Draft Assembly and Annotation of the Genome of a California Endemic Oak Quercus lobata Nee (Fagaceae).</title>
        <authorList>
            <person name="Sork V.L."/>
            <person name="Fitz-Gibbon S.T."/>
            <person name="Puiu D."/>
            <person name="Crepeau M."/>
            <person name="Gugger P.F."/>
            <person name="Sherman R."/>
            <person name="Stevens K."/>
            <person name="Langley C.H."/>
            <person name="Pellegrini M."/>
            <person name="Salzberg S.L."/>
        </authorList>
    </citation>
    <scope>NUCLEOTIDE SEQUENCE [LARGE SCALE GENOMIC DNA]</scope>
    <source>
        <strain evidence="3 4">cv. SW786</strain>
    </source>
</reference>
<dbReference type="PROSITE" id="PS50104">
    <property type="entry name" value="TIR"/>
    <property type="match status" value="1"/>
</dbReference>
<organism evidence="3 4">
    <name type="scientific">Quercus lobata</name>
    <name type="common">Valley oak</name>
    <dbReference type="NCBI Taxonomy" id="97700"/>
    <lineage>
        <taxon>Eukaryota</taxon>
        <taxon>Viridiplantae</taxon>
        <taxon>Streptophyta</taxon>
        <taxon>Embryophyta</taxon>
        <taxon>Tracheophyta</taxon>
        <taxon>Spermatophyta</taxon>
        <taxon>Magnoliopsida</taxon>
        <taxon>eudicotyledons</taxon>
        <taxon>Gunneridae</taxon>
        <taxon>Pentapetalae</taxon>
        <taxon>rosids</taxon>
        <taxon>fabids</taxon>
        <taxon>Fagales</taxon>
        <taxon>Fagaceae</taxon>
        <taxon>Quercus</taxon>
    </lineage>
</organism>
<evidence type="ECO:0000313" key="3">
    <source>
        <dbReference type="EnsemblPlants" id="QL04p074316:mrna"/>
    </source>
</evidence>
<evidence type="ECO:0000256" key="1">
    <source>
        <dbReference type="ARBA" id="ARBA00023027"/>
    </source>
</evidence>
<evidence type="ECO:0000259" key="2">
    <source>
        <dbReference type="PROSITE" id="PS50104"/>
    </source>
</evidence>
<dbReference type="Gramene" id="QL04p074316:mrna">
    <property type="protein sequence ID" value="QL04p074316:mrna"/>
    <property type="gene ID" value="QL04p074316"/>
</dbReference>
<dbReference type="SMART" id="SM00255">
    <property type="entry name" value="TIR"/>
    <property type="match status" value="1"/>
</dbReference>
<reference evidence="3" key="2">
    <citation type="submission" date="2021-01" db="UniProtKB">
        <authorList>
            <consortium name="EnsemblPlants"/>
        </authorList>
    </citation>
    <scope>IDENTIFICATION</scope>
</reference>
<dbReference type="PANTHER" id="PTHR32009">
    <property type="entry name" value="TMV RESISTANCE PROTEIN N-LIKE"/>
    <property type="match status" value="1"/>
</dbReference>
<protein>
    <recommendedName>
        <fullName evidence="2">TIR domain-containing protein</fullName>
    </recommendedName>
</protein>
<dbReference type="EnsemblPlants" id="QL04p074316:mrna">
    <property type="protein sequence ID" value="QL04p074316:mrna"/>
    <property type="gene ID" value="QL04p074316"/>
</dbReference>
<dbReference type="EMBL" id="LRBV02000004">
    <property type="status" value="NOT_ANNOTATED_CDS"/>
    <property type="molecule type" value="Genomic_DNA"/>
</dbReference>
<proteinExistence type="predicted"/>
<keyword evidence="4" id="KW-1185">Reference proteome</keyword>
<keyword evidence="1" id="KW-0520">NAD</keyword>
<feature type="domain" description="TIR" evidence="2">
    <location>
        <begin position="72"/>
        <end position="176"/>
    </location>
</feature>
<dbReference type="Proteomes" id="UP000594261">
    <property type="component" value="Chromosome 4"/>
</dbReference>
<dbReference type="InterPro" id="IPR000157">
    <property type="entry name" value="TIR_dom"/>
</dbReference>
<dbReference type="GO" id="GO:0007165">
    <property type="term" value="P:signal transduction"/>
    <property type="evidence" value="ECO:0007669"/>
    <property type="project" value="InterPro"/>
</dbReference>
<dbReference type="Gene3D" id="3.40.50.10140">
    <property type="entry name" value="Toll/interleukin-1 receptor homology (TIR) domain"/>
    <property type="match status" value="1"/>
</dbReference>
<dbReference type="InParanoid" id="A0A7N2LHR6"/>
<dbReference type="PANTHER" id="PTHR32009:SF153">
    <property type="entry name" value="TMV RESISTANCE PROTEIN N-LIKE"/>
    <property type="match status" value="1"/>
</dbReference>
<accession>A0A7N2LHR6</accession>
<sequence length="176" mass="20713">MNIDDDDNLPCFEMNIDDYDLPCFNMNIDDYDDNLVDSFEELQMACLEIPTNSMSPQRLSTSSQSSSSTRWWKYDVFLNFRTEDTRRSFTNHLYDDLKRKGVLTFRDDEKLERGKSISQELLNAIEESRFAIIIFSRNYASSTWCLNELEKIVRSMKEIGLTILPVFHDKLISFDI</sequence>
<evidence type="ECO:0000313" key="4">
    <source>
        <dbReference type="Proteomes" id="UP000594261"/>
    </source>
</evidence>
<dbReference type="AlphaFoldDB" id="A0A7N2LHR6"/>
<dbReference type="Pfam" id="PF01582">
    <property type="entry name" value="TIR"/>
    <property type="match status" value="1"/>
</dbReference>
<dbReference type="InterPro" id="IPR035897">
    <property type="entry name" value="Toll_tir_struct_dom_sf"/>
</dbReference>
<name>A0A7N2LHR6_QUELO</name>